<evidence type="ECO:0000256" key="4">
    <source>
        <dbReference type="ARBA" id="ARBA00023134"/>
    </source>
</evidence>
<keyword evidence="3" id="KW-0378">Hydrolase</keyword>
<feature type="coiled-coil region" evidence="6">
    <location>
        <begin position="567"/>
        <end position="594"/>
    </location>
</feature>
<keyword evidence="8" id="KW-1185">Reference proteome</keyword>
<evidence type="ECO:0008006" key="9">
    <source>
        <dbReference type="Google" id="ProtNLM"/>
    </source>
</evidence>
<keyword evidence="4" id="KW-0342">GTP-binding</keyword>
<keyword evidence="6" id="KW-0175">Coiled coil</keyword>
<evidence type="ECO:0000256" key="6">
    <source>
        <dbReference type="SAM" id="Coils"/>
    </source>
</evidence>
<dbReference type="PANTHER" id="PTHR10465">
    <property type="entry name" value="TRANSMEMBRANE GTPASE FZO1"/>
    <property type="match status" value="1"/>
</dbReference>
<dbReference type="Gene3D" id="3.40.50.300">
    <property type="entry name" value="P-loop containing nucleotide triphosphate hydrolases"/>
    <property type="match status" value="1"/>
</dbReference>
<evidence type="ECO:0000256" key="2">
    <source>
        <dbReference type="ARBA" id="ARBA00022741"/>
    </source>
</evidence>
<keyword evidence="2" id="KW-0547">Nucleotide-binding</keyword>
<dbReference type="EMBL" id="BAAABV010000028">
    <property type="protein sequence ID" value="GAA0315737.1"/>
    <property type="molecule type" value="Genomic_DNA"/>
</dbReference>
<gene>
    <name evidence="7" type="ORF">GCM10010302_63530</name>
</gene>
<comment type="caution">
    <text evidence="7">The sequence shown here is derived from an EMBL/GenBank/DDBJ whole genome shotgun (WGS) entry which is preliminary data.</text>
</comment>
<sequence>MMPVEEAQDELKHLLSRCERWLCDEDGARDLLDDAAGLAGDAARIEALRTRVLSSMLNVALLGRQSSGKSFLISGLQGGLEYIPITDEDGMPSAEFLGVLPSSARPTTACPCTVIPVGDEPAGTGEGRAMLRARFAGGRVEDIGTDLPPAVVSAYGAVDGDITNRRREHINLRVESIEVLLSDARLPVKLFDLPGSESPIEEHEIIMREAWAKADCFIYVSHATSALTANELQLIRDLYAHHMQSNANKKVLWVLSGIDLATQREQGQAAWKSVLATNNAYLRTHFGGPGGQFIGEGFLPVSAAWEAEGEFKKAQGEDGETLGRLSGMETLREHLRDLMESGAGHAHLRQVADEARWLMRRRQRQLADMLDTHQLAVEDLEVQMGSLRSRIAGAENSLEHIRTELGRELQRRIRSARGPFGGLAELLHQQLDPLIDRGNLSAEHANEVDVLQVQLFSRWMTSPDGPATLWERELRAFDTSARQLLRADLGVDTGSQLVAPEPLDTSYFPMQTDGRQPLTAYGVVQAAANTLGVASPLAAGAVWLTTSLSLATIAVPAGAAVLAAIAIAKVTDLLKDRETQVQRARQERKDMIDEHVRQARSAFERVTQSQGRLLIDAVEQHHAQHQARLKSTLAQIMDRINAEDTVRSRAVIDRLTPVNQTGQALVTELQDLRDALGNDHTGR</sequence>
<comment type="subcellular location">
    <subcellularLocation>
        <location evidence="1">Membrane</location>
    </subcellularLocation>
</comment>
<evidence type="ECO:0000256" key="3">
    <source>
        <dbReference type="ARBA" id="ARBA00022801"/>
    </source>
</evidence>
<dbReference type="SUPFAM" id="SSF52540">
    <property type="entry name" value="P-loop containing nucleoside triphosphate hydrolases"/>
    <property type="match status" value="1"/>
</dbReference>
<evidence type="ECO:0000256" key="1">
    <source>
        <dbReference type="ARBA" id="ARBA00004370"/>
    </source>
</evidence>
<dbReference type="RefSeq" id="WP_344166872.1">
    <property type="nucleotide sequence ID" value="NZ_BAAABV010000028.1"/>
</dbReference>
<protein>
    <recommendedName>
        <fullName evidence="9">Dynamin family protein</fullName>
    </recommendedName>
</protein>
<evidence type="ECO:0000313" key="7">
    <source>
        <dbReference type="EMBL" id="GAA0315737.1"/>
    </source>
</evidence>
<dbReference type="InterPro" id="IPR027417">
    <property type="entry name" value="P-loop_NTPase"/>
</dbReference>
<evidence type="ECO:0000313" key="8">
    <source>
        <dbReference type="Proteomes" id="UP001501867"/>
    </source>
</evidence>
<organism evidence="7 8">
    <name type="scientific">Streptomyces polychromogenes</name>
    <dbReference type="NCBI Taxonomy" id="67342"/>
    <lineage>
        <taxon>Bacteria</taxon>
        <taxon>Bacillati</taxon>
        <taxon>Actinomycetota</taxon>
        <taxon>Actinomycetes</taxon>
        <taxon>Kitasatosporales</taxon>
        <taxon>Streptomycetaceae</taxon>
        <taxon>Streptomyces</taxon>
    </lineage>
</organism>
<evidence type="ECO:0000256" key="5">
    <source>
        <dbReference type="ARBA" id="ARBA00023136"/>
    </source>
</evidence>
<keyword evidence="5" id="KW-0472">Membrane</keyword>
<dbReference type="PANTHER" id="PTHR10465:SF0">
    <property type="entry name" value="SARCALUMENIN"/>
    <property type="match status" value="1"/>
</dbReference>
<name>A0ABN0VRX7_9ACTN</name>
<proteinExistence type="predicted"/>
<accession>A0ABN0VRX7</accession>
<reference evidence="7 8" key="1">
    <citation type="journal article" date="2019" name="Int. J. Syst. Evol. Microbiol.">
        <title>The Global Catalogue of Microorganisms (GCM) 10K type strain sequencing project: providing services to taxonomists for standard genome sequencing and annotation.</title>
        <authorList>
            <consortium name="The Broad Institute Genomics Platform"/>
            <consortium name="The Broad Institute Genome Sequencing Center for Infectious Disease"/>
            <person name="Wu L."/>
            <person name="Ma J."/>
        </authorList>
    </citation>
    <scope>NUCLEOTIDE SEQUENCE [LARGE SCALE GENOMIC DNA]</scope>
    <source>
        <strain evidence="7 8">JCM 4505</strain>
    </source>
</reference>
<dbReference type="Proteomes" id="UP001501867">
    <property type="component" value="Unassembled WGS sequence"/>
</dbReference>
<dbReference type="InterPro" id="IPR027094">
    <property type="entry name" value="Mitofusin_fam"/>
</dbReference>